<reference evidence="2" key="1">
    <citation type="journal article" date="2019" name="Int. J. Syst. Evol. Microbiol.">
        <title>The Global Catalogue of Microorganisms (GCM) 10K type strain sequencing project: providing services to taxonomists for standard genome sequencing and annotation.</title>
        <authorList>
            <consortium name="The Broad Institute Genomics Platform"/>
            <consortium name="The Broad Institute Genome Sequencing Center for Infectious Disease"/>
            <person name="Wu L."/>
            <person name="Ma J."/>
        </authorList>
    </citation>
    <scope>NUCLEOTIDE SEQUENCE [LARGE SCALE GENOMIC DNA]</scope>
    <source>
        <strain evidence="2">CGMCC 1.15643</strain>
    </source>
</reference>
<evidence type="ECO:0000313" key="1">
    <source>
        <dbReference type="EMBL" id="MFC5291468.1"/>
    </source>
</evidence>
<dbReference type="EMBL" id="JBHSLI010000001">
    <property type="protein sequence ID" value="MFC5291468.1"/>
    <property type="molecule type" value="Genomic_DNA"/>
</dbReference>
<organism evidence="1 2">
    <name type="scientific">Bosea minatitlanensis</name>
    <dbReference type="NCBI Taxonomy" id="128782"/>
    <lineage>
        <taxon>Bacteria</taxon>
        <taxon>Pseudomonadati</taxon>
        <taxon>Pseudomonadota</taxon>
        <taxon>Alphaproteobacteria</taxon>
        <taxon>Hyphomicrobiales</taxon>
        <taxon>Boseaceae</taxon>
        <taxon>Bosea</taxon>
    </lineage>
</organism>
<protein>
    <submittedName>
        <fullName evidence="1">Uncharacterized protein</fullName>
    </submittedName>
</protein>
<name>A0ABW0EYA2_9HYPH</name>
<comment type="caution">
    <text evidence="1">The sequence shown here is derived from an EMBL/GenBank/DDBJ whole genome shotgun (WGS) entry which is preliminary data.</text>
</comment>
<evidence type="ECO:0000313" key="2">
    <source>
        <dbReference type="Proteomes" id="UP001595976"/>
    </source>
</evidence>
<dbReference type="Proteomes" id="UP001595976">
    <property type="component" value="Unassembled WGS sequence"/>
</dbReference>
<sequence length="109" mass="12319">MIPANDNTTATWSSVYYSEGADRFHVELRHGEDLIRQASRIMSARTASAMAGTWLLLAMRGDIPATPMTRLDAAIQEVQERRMAKRPPQEFDTSALPLFGDQRHQLDLF</sequence>
<keyword evidence="2" id="KW-1185">Reference proteome</keyword>
<accession>A0ABW0EYA2</accession>
<gene>
    <name evidence="1" type="ORF">ACFPK2_00510</name>
</gene>
<dbReference type="RefSeq" id="WP_260349726.1">
    <property type="nucleotide sequence ID" value="NZ_JAOAOS010000026.1"/>
</dbReference>
<proteinExistence type="predicted"/>